<evidence type="ECO:0000259" key="1">
    <source>
        <dbReference type="Pfam" id="PF07727"/>
    </source>
</evidence>
<feature type="domain" description="Retroviral polymerase SH3-like" evidence="2">
    <location>
        <begin position="10"/>
        <end position="67"/>
    </location>
</feature>
<dbReference type="InterPro" id="IPR013103">
    <property type="entry name" value="RVT_2"/>
</dbReference>
<evidence type="ECO:0000259" key="2">
    <source>
        <dbReference type="Pfam" id="PF25597"/>
    </source>
</evidence>
<evidence type="ECO:0008006" key="5">
    <source>
        <dbReference type="Google" id="ProtNLM"/>
    </source>
</evidence>
<dbReference type="InterPro" id="IPR057670">
    <property type="entry name" value="SH3_retrovirus"/>
</dbReference>
<organism evidence="3 4">
    <name type="scientific">Austropuccinia psidii MF-1</name>
    <dbReference type="NCBI Taxonomy" id="1389203"/>
    <lineage>
        <taxon>Eukaryota</taxon>
        <taxon>Fungi</taxon>
        <taxon>Dikarya</taxon>
        <taxon>Basidiomycota</taxon>
        <taxon>Pucciniomycotina</taxon>
        <taxon>Pucciniomycetes</taxon>
        <taxon>Pucciniales</taxon>
        <taxon>Sphaerophragmiaceae</taxon>
        <taxon>Austropuccinia</taxon>
    </lineage>
</organism>
<dbReference type="Pfam" id="PF07727">
    <property type="entry name" value="RVT_2"/>
    <property type="match status" value="1"/>
</dbReference>
<keyword evidence="4" id="KW-1185">Reference proteome</keyword>
<sequence length="607" mass="69679">MLRVFGATSFIHDHNFRKDLSTRAVTGYHLGIAKDSKGWIFWIPQKKIIARSASVKFDERLFYRRETNQVQSIQVHNLFDKSMVNEIANQDKLITKISSMTNLDIVLPTTYWEAMHLSERNEWMVAINDELESMVKEDVFETVELRRALAEVPHESILSTKWVFVKKPERYKARLVARGFKQIQGINYDETFAPTPTFNALRLLFSIACLKKWKIKTFDVKVAFLHSLIDKPVYVWNPQGMENKKFSVLKLKKALYGTKQAARCWWIHLKSILRDIGFQPNDEDLSTYILKREHEEAILWIHVDDGAITASSEDLLNELTQKLNTKLQIKWDDTVSSLVGITIAEVDGGFKFYQPDLINKLTSLCKSKITAKSPLPVDCQLISNASKEMDRPYLQRIGMLLYIEQASRPDICHAVNYLAQFSMGTDQSHWTALEHLIAYVRGTRTMGILIDANNQSSEIKCYVDANWGGEGNRSTHGYLIMHGKNPISWQSKQQTTVASSTAQAEYMLLLFAVWECIWVLNLFQPVLGKSVPIMLSDNKTAVGISTASMNRKQTQHLIREFNLINEYITCGKIKLEWISTNYQLADILTKPVGHIKVNQFTKAINWT</sequence>
<evidence type="ECO:0000313" key="3">
    <source>
        <dbReference type="EMBL" id="MBW0491870.1"/>
    </source>
</evidence>
<dbReference type="InterPro" id="IPR043502">
    <property type="entry name" value="DNA/RNA_pol_sf"/>
</dbReference>
<reference evidence="3" key="1">
    <citation type="submission" date="2021-03" db="EMBL/GenBank/DDBJ databases">
        <title>Draft genome sequence of rust myrtle Austropuccinia psidii MF-1, a brazilian biotype.</title>
        <authorList>
            <person name="Quecine M.C."/>
            <person name="Pachon D.M.R."/>
            <person name="Bonatelli M.L."/>
            <person name="Correr F.H."/>
            <person name="Franceschini L.M."/>
            <person name="Leite T.F."/>
            <person name="Margarido G.R.A."/>
            <person name="Almeida C.A."/>
            <person name="Ferrarezi J.A."/>
            <person name="Labate C.A."/>
        </authorList>
    </citation>
    <scope>NUCLEOTIDE SEQUENCE</scope>
    <source>
        <strain evidence="3">MF-1</strain>
    </source>
</reference>
<dbReference type="CDD" id="cd09272">
    <property type="entry name" value="RNase_HI_RT_Ty1"/>
    <property type="match status" value="1"/>
</dbReference>
<gene>
    <name evidence="3" type="ORF">O181_031585</name>
</gene>
<dbReference type="EMBL" id="AVOT02011297">
    <property type="protein sequence ID" value="MBW0491870.1"/>
    <property type="molecule type" value="Genomic_DNA"/>
</dbReference>
<dbReference type="Pfam" id="PF25597">
    <property type="entry name" value="SH3_retrovirus"/>
    <property type="match status" value="1"/>
</dbReference>
<comment type="caution">
    <text evidence="3">The sequence shown here is derived from an EMBL/GenBank/DDBJ whole genome shotgun (WGS) entry which is preliminary data.</text>
</comment>
<dbReference type="OrthoDB" id="5080239at2759"/>
<protein>
    <recommendedName>
        <fullName evidence="5">Reverse transcriptase Ty1/copia-type domain-containing protein</fullName>
    </recommendedName>
</protein>
<dbReference type="SUPFAM" id="SSF56672">
    <property type="entry name" value="DNA/RNA polymerases"/>
    <property type="match status" value="1"/>
</dbReference>
<feature type="domain" description="Reverse transcriptase Ty1/copia-type" evidence="1">
    <location>
        <begin position="157"/>
        <end position="362"/>
    </location>
</feature>
<evidence type="ECO:0000313" key="4">
    <source>
        <dbReference type="Proteomes" id="UP000765509"/>
    </source>
</evidence>
<proteinExistence type="predicted"/>
<dbReference type="PANTHER" id="PTHR11439:SF483">
    <property type="entry name" value="PEPTIDE SYNTHASE GLIP-LIKE, PUTATIVE (AFU_ORTHOLOGUE AFUA_3G12920)-RELATED"/>
    <property type="match status" value="1"/>
</dbReference>
<dbReference type="AlphaFoldDB" id="A0A9Q3CZD6"/>
<accession>A0A9Q3CZD6</accession>
<dbReference type="Proteomes" id="UP000765509">
    <property type="component" value="Unassembled WGS sequence"/>
</dbReference>
<name>A0A9Q3CZD6_9BASI</name>
<dbReference type="PANTHER" id="PTHR11439">
    <property type="entry name" value="GAG-POL-RELATED RETROTRANSPOSON"/>
    <property type="match status" value="1"/>
</dbReference>